<comment type="caution">
    <text evidence="2">The sequence shown here is derived from an EMBL/GenBank/DDBJ whole genome shotgun (WGS) entry which is preliminary data.</text>
</comment>
<reference evidence="2" key="1">
    <citation type="submission" date="2022-11" db="EMBL/GenBank/DDBJ databases">
        <authorList>
            <person name="Scott C."/>
            <person name="Bruce N."/>
        </authorList>
    </citation>
    <scope>NUCLEOTIDE SEQUENCE</scope>
</reference>
<keyword evidence="3" id="KW-1185">Reference proteome</keyword>
<dbReference type="EMBL" id="CALLCH030000019">
    <property type="protein sequence ID" value="CAI4219417.1"/>
    <property type="molecule type" value="Genomic_DNA"/>
</dbReference>
<name>A0A9P1MFJ4_9PEZI</name>
<evidence type="ECO:0000313" key="2">
    <source>
        <dbReference type="EMBL" id="CAI4219417.1"/>
    </source>
</evidence>
<feature type="region of interest" description="Disordered" evidence="1">
    <location>
        <begin position="18"/>
        <end position="82"/>
    </location>
</feature>
<evidence type="ECO:0000313" key="3">
    <source>
        <dbReference type="Proteomes" id="UP000838763"/>
    </source>
</evidence>
<dbReference type="Proteomes" id="UP000838763">
    <property type="component" value="Unassembled WGS sequence"/>
</dbReference>
<gene>
    <name evidence="2" type="ORF">PPNO1_LOCUS8982</name>
</gene>
<protein>
    <submittedName>
        <fullName evidence="2">Uncharacterized protein</fullName>
    </submittedName>
</protein>
<proteinExistence type="predicted"/>
<organism evidence="2 3">
    <name type="scientific">Parascedosporium putredinis</name>
    <dbReference type="NCBI Taxonomy" id="1442378"/>
    <lineage>
        <taxon>Eukaryota</taxon>
        <taxon>Fungi</taxon>
        <taxon>Dikarya</taxon>
        <taxon>Ascomycota</taxon>
        <taxon>Pezizomycotina</taxon>
        <taxon>Sordariomycetes</taxon>
        <taxon>Hypocreomycetidae</taxon>
        <taxon>Microascales</taxon>
        <taxon>Microascaceae</taxon>
        <taxon>Parascedosporium</taxon>
    </lineage>
</organism>
<accession>A0A9P1MFJ4</accession>
<sequence length="82" mass="8968">MTTKSLVDHKGKWSIKGNYSSQMGLSWNIGDEDIDDNVDPDAKMQDPDDLAKALDDDDSDIRPISSGSGGEPSGIRNGDEWR</sequence>
<evidence type="ECO:0000256" key="1">
    <source>
        <dbReference type="SAM" id="MobiDB-lite"/>
    </source>
</evidence>
<feature type="compositionally biased region" description="Acidic residues" evidence="1">
    <location>
        <begin position="30"/>
        <end position="39"/>
    </location>
</feature>
<dbReference type="AlphaFoldDB" id="A0A9P1MFJ4"/>
<feature type="compositionally biased region" description="Basic and acidic residues" evidence="1">
    <location>
        <begin position="40"/>
        <end position="54"/>
    </location>
</feature>